<proteinExistence type="predicted"/>
<dbReference type="PANTHER" id="PTHR33594">
    <property type="entry name" value="SUPERFAMILY HYDROLASE, PUTATIVE (AFU_ORTHOLOGUE AFUA_1G03035)-RELATED"/>
    <property type="match status" value="1"/>
</dbReference>
<dbReference type="Proteomes" id="UP001444625">
    <property type="component" value="Unassembled WGS sequence"/>
</dbReference>
<dbReference type="Pfam" id="PF01966">
    <property type="entry name" value="HD"/>
    <property type="match status" value="1"/>
</dbReference>
<reference evidence="2 3" key="1">
    <citation type="submission" date="2024-05" db="EMBL/GenBank/DDBJ databases">
        <authorList>
            <person name="Haq I."/>
            <person name="Ullah Z."/>
            <person name="Ahmad R."/>
            <person name="Li M."/>
            <person name="Tong Y."/>
        </authorList>
    </citation>
    <scope>NUCLEOTIDE SEQUENCE [LARGE SCALE GENOMIC DNA]</scope>
    <source>
        <strain evidence="2 3">16A2E</strain>
    </source>
</reference>
<evidence type="ECO:0000259" key="1">
    <source>
        <dbReference type="PROSITE" id="PS51831"/>
    </source>
</evidence>
<evidence type="ECO:0000313" key="2">
    <source>
        <dbReference type="EMBL" id="MEN2766222.1"/>
    </source>
</evidence>
<dbReference type="Gene3D" id="1.10.472.50">
    <property type="entry name" value="HD-domain/PDEase-like"/>
    <property type="match status" value="1"/>
</dbReference>
<name>A0ABU9XD89_9BACI</name>
<feature type="domain" description="HD" evidence="1">
    <location>
        <begin position="26"/>
        <end position="125"/>
    </location>
</feature>
<organism evidence="2 3">
    <name type="scientific">Ornithinibacillus xuwenensis</name>
    <dbReference type="NCBI Taxonomy" id="3144668"/>
    <lineage>
        <taxon>Bacteria</taxon>
        <taxon>Bacillati</taxon>
        <taxon>Bacillota</taxon>
        <taxon>Bacilli</taxon>
        <taxon>Bacillales</taxon>
        <taxon>Bacillaceae</taxon>
        <taxon>Ornithinibacillus</taxon>
    </lineage>
</organism>
<dbReference type="RefSeq" id="WP_345823676.1">
    <property type="nucleotide sequence ID" value="NZ_JBDIML010000001.1"/>
</dbReference>
<dbReference type="PROSITE" id="PS51831">
    <property type="entry name" value="HD"/>
    <property type="match status" value="1"/>
</dbReference>
<dbReference type="EMBL" id="JBDIML010000001">
    <property type="protein sequence ID" value="MEN2766222.1"/>
    <property type="molecule type" value="Genomic_DNA"/>
</dbReference>
<dbReference type="InterPro" id="IPR003607">
    <property type="entry name" value="HD/PDEase_dom"/>
</dbReference>
<evidence type="ECO:0000313" key="3">
    <source>
        <dbReference type="Proteomes" id="UP001444625"/>
    </source>
</evidence>
<accession>A0ABU9XD89</accession>
<dbReference type="InterPro" id="IPR006674">
    <property type="entry name" value="HD_domain"/>
</dbReference>
<gene>
    <name evidence="2" type="ORF">ABC228_03410</name>
</gene>
<dbReference type="CDD" id="cd00077">
    <property type="entry name" value="HDc"/>
    <property type="match status" value="1"/>
</dbReference>
<dbReference type="Gene3D" id="1.20.58.1910">
    <property type="match status" value="1"/>
</dbReference>
<sequence length="197" mass="22190">MIQFDQLKAVREYCHHLFHQDASGHDFFHLSRVARIAGEIAEEEGADSFICIVGAWLHDVGDYKLFSDTEKALNDMDQFLDSIGLTNKQILAIHEAIENVSFSKGNIPETLEGKIIQDADRIDAIGAIGIARTFAYGGASGNLMYHDTAKAGTSVQHFYDKILRLKDLLHTSAAKRLAQSRHQFVEDYLEQFFKEWG</sequence>
<protein>
    <submittedName>
        <fullName evidence="2">HD domain-containing protein</fullName>
    </submittedName>
</protein>
<dbReference type="SUPFAM" id="SSF109604">
    <property type="entry name" value="HD-domain/PDEase-like"/>
    <property type="match status" value="1"/>
</dbReference>
<comment type="caution">
    <text evidence="2">The sequence shown here is derived from an EMBL/GenBank/DDBJ whole genome shotgun (WGS) entry which is preliminary data.</text>
</comment>
<dbReference type="PANTHER" id="PTHR33594:SF1">
    <property type="entry name" value="HD_PDEASE DOMAIN-CONTAINING PROTEIN"/>
    <property type="match status" value="1"/>
</dbReference>
<keyword evidence="3" id="KW-1185">Reference proteome</keyword>
<dbReference type="SMART" id="SM00471">
    <property type="entry name" value="HDc"/>
    <property type="match status" value="1"/>
</dbReference>